<dbReference type="SUPFAM" id="SSF111369">
    <property type="entry name" value="HlyD-like secretion proteins"/>
    <property type="match status" value="1"/>
</dbReference>
<dbReference type="AlphaFoldDB" id="T1ABE4"/>
<name>T1ABE4_9ZZZZ</name>
<feature type="domain" description="CusB-like beta-barrel" evidence="3">
    <location>
        <begin position="205"/>
        <end position="276"/>
    </location>
</feature>
<dbReference type="PANTHER" id="PTHR30469:SF11">
    <property type="entry name" value="BLL4320 PROTEIN"/>
    <property type="match status" value="1"/>
</dbReference>
<dbReference type="EMBL" id="AUZY01006438">
    <property type="protein sequence ID" value="EQD54357.1"/>
    <property type="molecule type" value="Genomic_DNA"/>
</dbReference>
<dbReference type="InterPro" id="IPR006143">
    <property type="entry name" value="RND_pump_MFP"/>
</dbReference>
<comment type="caution">
    <text evidence="4">The sequence shown here is derived from an EMBL/GenBank/DDBJ whole genome shotgun (WGS) entry which is preliminary data.</text>
</comment>
<evidence type="ECO:0000259" key="3">
    <source>
        <dbReference type="Pfam" id="PF25954"/>
    </source>
</evidence>
<evidence type="ECO:0000259" key="2">
    <source>
        <dbReference type="Pfam" id="PF25917"/>
    </source>
</evidence>
<reference evidence="4" key="1">
    <citation type="submission" date="2013-08" db="EMBL/GenBank/DDBJ databases">
        <authorList>
            <person name="Mendez C."/>
            <person name="Richter M."/>
            <person name="Ferrer M."/>
            <person name="Sanchez J."/>
        </authorList>
    </citation>
    <scope>NUCLEOTIDE SEQUENCE</scope>
</reference>
<evidence type="ECO:0000313" key="4">
    <source>
        <dbReference type="EMBL" id="EQD54357.1"/>
    </source>
</evidence>
<comment type="similarity">
    <text evidence="1">Belongs to the membrane fusion protein (MFP) (TC 8.A.1) family.</text>
</comment>
<dbReference type="InterPro" id="IPR058625">
    <property type="entry name" value="MdtA-like_BSH"/>
</dbReference>
<dbReference type="FunFam" id="2.40.30.170:FF:000010">
    <property type="entry name" value="Efflux RND transporter periplasmic adaptor subunit"/>
    <property type="match status" value="1"/>
</dbReference>
<reference evidence="4" key="2">
    <citation type="journal article" date="2014" name="ISME J.">
        <title>Microbial stratification in low pH oxic and suboxic macroscopic growths along an acid mine drainage.</title>
        <authorList>
            <person name="Mendez-Garcia C."/>
            <person name="Mesa V."/>
            <person name="Sprenger R.R."/>
            <person name="Richter M."/>
            <person name="Diez M.S."/>
            <person name="Solano J."/>
            <person name="Bargiela R."/>
            <person name="Golyshina O.V."/>
            <person name="Manteca A."/>
            <person name="Ramos J.L."/>
            <person name="Gallego J.R."/>
            <person name="Llorente I."/>
            <person name="Martins Dos Santos V.A."/>
            <person name="Jensen O.N."/>
            <person name="Pelaez A.I."/>
            <person name="Sanchez J."/>
            <person name="Ferrer M."/>
        </authorList>
    </citation>
    <scope>NUCLEOTIDE SEQUENCE</scope>
</reference>
<dbReference type="Pfam" id="PF25917">
    <property type="entry name" value="BSH_RND"/>
    <property type="match status" value="1"/>
</dbReference>
<proteinExistence type="inferred from homology"/>
<dbReference type="GO" id="GO:1990281">
    <property type="term" value="C:efflux pump complex"/>
    <property type="evidence" value="ECO:0007669"/>
    <property type="project" value="TreeGrafter"/>
</dbReference>
<gene>
    <name evidence="4" type="ORF">B1B_09728</name>
</gene>
<dbReference type="Gene3D" id="2.40.420.20">
    <property type="match status" value="1"/>
</dbReference>
<dbReference type="Gene3D" id="2.40.30.170">
    <property type="match status" value="1"/>
</dbReference>
<accession>T1ABE4</accession>
<organism evidence="4">
    <name type="scientific">mine drainage metagenome</name>
    <dbReference type="NCBI Taxonomy" id="410659"/>
    <lineage>
        <taxon>unclassified sequences</taxon>
        <taxon>metagenomes</taxon>
        <taxon>ecological metagenomes</taxon>
    </lineage>
</organism>
<dbReference type="InterPro" id="IPR058792">
    <property type="entry name" value="Beta-barrel_RND_2"/>
</dbReference>
<protein>
    <submittedName>
        <fullName evidence="4">RND family efflux transporter MFP subunit</fullName>
    </submittedName>
</protein>
<dbReference type="PANTHER" id="PTHR30469">
    <property type="entry name" value="MULTIDRUG RESISTANCE PROTEIN MDTA"/>
    <property type="match status" value="1"/>
</dbReference>
<dbReference type="Gene3D" id="1.10.287.470">
    <property type="entry name" value="Helix hairpin bin"/>
    <property type="match status" value="1"/>
</dbReference>
<dbReference type="Gene3D" id="2.40.50.100">
    <property type="match status" value="1"/>
</dbReference>
<dbReference type="GO" id="GO:0015562">
    <property type="term" value="F:efflux transmembrane transporter activity"/>
    <property type="evidence" value="ECO:0007669"/>
    <property type="project" value="TreeGrafter"/>
</dbReference>
<feature type="domain" description="Multidrug resistance protein MdtA-like barrel-sandwich hybrid" evidence="2">
    <location>
        <begin position="70"/>
        <end position="192"/>
    </location>
</feature>
<sequence>MKSRRAPLITLAVIVLLFGALWGFNVYRDQMTASFYRHFVPPPVVVATSPVRRLLWRHALKAVGNLEAVETVTLSPELAGKVTRIFFHSGQFVRQGTRLLQLDDAEERATLEALRATAEVDRIQFQRQKELLAQNLTARSAYDLAQAAYRTARAQARSEAAVVAKMSILAPFSGFLGIRLVNLGQYLTPGTAVVSLTRLTPLDVSFRLPEQDFADLHVGQRIVLEVPAYPGHRFAGRIKALDPTVNPTTRLIHALAIVSNRAQRLRPGMFGRVRVLSRRRYRVLAIPRIALSYSLYGDTVWVVSPPKTASDPGQPDATAFPTVREVFIKPGSSRGPWVSIKAGLKPGMVVVSQGQIKLHAGARIRVNNAISLIDAHPGRTHP</sequence>
<dbReference type="NCBIfam" id="TIGR01730">
    <property type="entry name" value="RND_mfp"/>
    <property type="match status" value="1"/>
</dbReference>
<evidence type="ECO:0000256" key="1">
    <source>
        <dbReference type="ARBA" id="ARBA00009477"/>
    </source>
</evidence>
<dbReference type="Pfam" id="PF25954">
    <property type="entry name" value="Beta-barrel_RND_2"/>
    <property type="match status" value="1"/>
</dbReference>